<protein>
    <submittedName>
        <fullName evidence="3">Uncharacterized protein</fullName>
    </submittedName>
</protein>
<sequence length="290" mass="32095">MKQFKLFTFAAEEEKYHTTLFRMSSHESTGVVVVPEAPRDTASSPVTERAPTTARPSFIEPLEEEDLHHQLLEKSLQPRIMVSLVLLLLLIGQYAAMEHPAQLPNSLVSPEPREGVADYLPGNSPLTSPPIYSIDMMPGAESAIDMPTPHEESIIRSNEDPSSKVQTSQSEETPAQGFNRLSWAHPDPSGSTAVAFMSRSTGPSTTGDVQVRMQTRSRALQFEGPRRRDALIASGSVGFLVVLAFLLTVTFYWIALRKQHCQAGWIFALHNLNHIGRKYPRGPQLAVVCH</sequence>
<keyword evidence="4" id="KW-1185">Reference proteome</keyword>
<gene>
    <name evidence="3" type="ORF">PtA15_8A152</name>
</gene>
<evidence type="ECO:0000313" key="3">
    <source>
        <dbReference type="EMBL" id="WAQ87249.1"/>
    </source>
</evidence>
<keyword evidence="2" id="KW-0812">Transmembrane</keyword>
<dbReference type="GeneID" id="77812447"/>
<feature type="region of interest" description="Disordered" evidence="1">
    <location>
        <begin position="149"/>
        <end position="193"/>
    </location>
</feature>
<dbReference type="Proteomes" id="UP001164743">
    <property type="component" value="Chromosome 8A"/>
</dbReference>
<feature type="compositionally biased region" description="Polar residues" evidence="1">
    <location>
        <begin position="163"/>
        <end position="173"/>
    </location>
</feature>
<dbReference type="EMBL" id="CP110428">
    <property type="protein sequence ID" value="WAQ87249.1"/>
    <property type="molecule type" value="Genomic_DNA"/>
</dbReference>
<keyword evidence="2" id="KW-1133">Transmembrane helix</keyword>
<proteinExistence type="predicted"/>
<feature type="transmembrane region" description="Helical" evidence="2">
    <location>
        <begin position="230"/>
        <end position="255"/>
    </location>
</feature>
<evidence type="ECO:0000313" key="4">
    <source>
        <dbReference type="Proteomes" id="UP001164743"/>
    </source>
</evidence>
<evidence type="ECO:0000256" key="2">
    <source>
        <dbReference type="SAM" id="Phobius"/>
    </source>
</evidence>
<reference evidence="3" key="1">
    <citation type="submission" date="2022-10" db="EMBL/GenBank/DDBJ databases">
        <title>Puccinia triticina Genome sequencing and assembly.</title>
        <authorList>
            <person name="Li C."/>
        </authorList>
    </citation>
    <scope>NUCLEOTIDE SEQUENCE</scope>
    <source>
        <strain evidence="3">Pt15</strain>
    </source>
</reference>
<name>A0ABY7CRF9_9BASI</name>
<dbReference type="RefSeq" id="XP_053022804.1">
    <property type="nucleotide sequence ID" value="XM_053171552.1"/>
</dbReference>
<organism evidence="3 4">
    <name type="scientific">Puccinia triticina</name>
    <dbReference type="NCBI Taxonomy" id="208348"/>
    <lineage>
        <taxon>Eukaryota</taxon>
        <taxon>Fungi</taxon>
        <taxon>Dikarya</taxon>
        <taxon>Basidiomycota</taxon>
        <taxon>Pucciniomycotina</taxon>
        <taxon>Pucciniomycetes</taxon>
        <taxon>Pucciniales</taxon>
        <taxon>Pucciniaceae</taxon>
        <taxon>Puccinia</taxon>
    </lineage>
</organism>
<feature type="compositionally biased region" description="Basic and acidic residues" evidence="1">
    <location>
        <begin position="149"/>
        <end position="162"/>
    </location>
</feature>
<keyword evidence="2" id="KW-0472">Membrane</keyword>
<evidence type="ECO:0000256" key="1">
    <source>
        <dbReference type="SAM" id="MobiDB-lite"/>
    </source>
</evidence>
<accession>A0ABY7CRF9</accession>